<gene>
    <name evidence="1" type="ORF">clP1_034</name>
</gene>
<evidence type="ECO:0000313" key="2">
    <source>
        <dbReference type="Proteomes" id="UP000005879"/>
    </source>
</evidence>
<dbReference type="Proteomes" id="UP000005879">
    <property type="component" value="Segment"/>
</dbReference>
<protein>
    <submittedName>
        <fullName evidence="1">DNA binding protein</fullName>
    </submittedName>
</protein>
<proteinExistence type="predicted"/>
<evidence type="ECO:0000313" key="1">
    <source>
        <dbReference type="EMBL" id="AER59793.1"/>
    </source>
</evidence>
<sequence length="106" mass="11773">MEKVTKDLENWAIERDIMHHGNASKQLLKVMEEVGELSAAYSKHDGPKFYDSVGDTMVTVIILALQCGIDPDKALTDAYNVIADRKGKTINGVFVKDEDLNDDTSM</sequence>
<dbReference type="SUPFAM" id="SSF101386">
    <property type="entry name" value="all-alpha NTP pyrophosphatases"/>
    <property type="match status" value="1"/>
</dbReference>
<dbReference type="GeneID" id="11294582"/>
<dbReference type="CDD" id="cd11540">
    <property type="entry name" value="NTP-PPase_u3"/>
    <property type="match status" value="1"/>
</dbReference>
<accession>G8FV17</accession>
<dbReference type="Gene3D" id="1.10.287.1080">
    <property type="entry name" value="MazG-like"/>
    <property type="match status" value="1"/>
</dbReference>
<dbReference type="KEGG" id="vg:11294582"/>
<dbReference type="RefSeq" id="YP_004934199.1">
    <property type="nucleotide sequence ID" value="NC_016161.1"/>
</dbReference>
<name>G8FV17_9CAUD</name>
<organism evidence="1 2">
    <name type="scientific">Pediococcus phage cIP1</name>
    <dbReference type="NCBI Taxonomy" id="2681621"/>
    <lineage>
        <taxon>Viruses</taxon>
        <taxon>Duplodnaviria</taxon>
        <taxon>Heunggongvirae</taxon>
        <taxon>Uroviricota</taxon>
        <taxon>Caudoviricetes</taxon>
        <taxon>Coetzeevirus</taxon>
        <taxon>Coetzeevirus cIP1</taxon>
    </lineage>
</organism>
<keyword evidence="2" id="KW-1185">Reference proteome</keyword>
<dbReference type="EMBL" id="JN051154">
    <property type="protein sequence ID" value="AER59793.1"/>
    <property type="molecule type" value="Genomic_DNA"/>
</dbReference>
<reference evidence="1 2" key="1">
    <citation type="journal article" date="2012" name="Gene">
        <title>Genome sequence of the phage clP1, which infects the beer spoilage bacterium Pediococcus damnosus.</title>
        <authorList>
            <person name="Kelly D."/>
            <person name="O'Sullivan O."/>
            <person name="Mills S."/>
            <person name="McAuliffe O."/>
            <person name="Ross R.P."/>
            <person name="Neve H."/>
            <person name="Coffey A."/>
        </authorList>
    </citation>
    <scope>NUCLEOTIDE SEQUENCE [LARGE SCALE GENOMIC DNA]</scope>
</reference>